<reference evidence="4 5" key="1">
    <citation type="journal article" date="2020" name="Front. Microbiol.">
        <title>Single-cell genomics of novel Actinobacteria with the Wood-Ljungdahl pathway discovered in a serpentinizing system.</title>
        <authorList>
            <person name="Merino N."/>
            <person name="Kawai M."/>
            <person name="Boyd E.S."/>
            <person name="Colman D.R."/>
            <person name="McGlynn S.E."/>
            <person name="Nealson K.H."/>
            <person name="Kurokawa K."/>
            <person name="Hongoh Y."/>
        </authorList>
    </citation>
    <scope>NUCLEOTIDE SEQUENCE [LARGE SCALE GENOMIC DNA]</scope>
    <source>
        <strain evidence="1 5">S03</strain>
        <strain evidence="2 6">S09_30</strain>
        <strain evidence="3 4">S47</strain>
    </source>
</reference>
<evidence type="ECO:0000313" key="3">
    <source>
        <dbReference type="EMBL" id="GFP38572.1"/>
    </source>
</evidence>
<protein>
    <submittedName>
        <fullName evidence="2">Uncharacterized protein</fullName>
    </submittedName>
</protein>
<evidence type="ECO:0000313" key="1">
    <source>
        <dbReference type="EMBL" id="GFP20366.1"/>
    </source>
</evidence>
<gene>
    <name evidence="1" type="ORF">HKBW3S03_01868</name>
    <name evidence="2" type="ORF">HKBW3S09_00350</name>
    <name evidence="3" type="ORF">HKBW3S47_00273</name>
</gene>
<evidence type="ECO:0000313" key="4">
    <source>
        <dbReference type="Proteomes" id="UP000569018"/>
    </source>
</evidence>
<dbReference type="Proteomes" id="UP000585609">
    <property type="component" value="Unassembled WGS sequence"/>
</dbReference>
<evidence type="ECO:0000313" key="5">
    <source>
        <dbReference type="Proteomes" id="UP000574717"/>
    </source>
</evidence>
<evidence type="ECO:0000313" key="2">
    <source>
        <dbReference type="EMBL" id="GFP22883.1"/>
    </source>
</evidence>
<organism evidence="2 6">
    <name type="scientific">Candidatus Hakubella thermalkaliphila</name>
    <dbReference type="NCBI Taxonomy" id="2754717"/>
    <lineage>
        <taxon>Bacteria</taxon>
        <taxon>Bacillati</taxon>
        <taxon>Actinomycetota</taxon>
        <taxon>Actinomycetota incertae sedis</taxon>
        <taxon>Candidatus Hakubellales</taxon>
        <taxon>Candidatus Hakubellaceae</taxon>
        <taxon>Candidatus Hakubella</taxon>
    </lineage>
</organism>
<dbReference type="EMBL" id="BLSD01000008">
    <property type="protein sequence ID" value="GFP38572.1"/>
    <property type="molecule type" value="Genomic_DNA"/>
</dbReference>
<dbReference type="EMBL" id="BLRU01000387">
    <property type="protein sequence ID" value="GFP20366.1"/>
    <property type="molecule type" value="Genomic_DNA"/>
</dbReference>
<dbReference type="Proteomes" id="UP000569018">
    <property type="component" value="Unassembled WGS sequence"/>
</dbReference>
<proteinExistence type="predicted"/>
<evidence type="ECO:0000313" key="6">
    <source>
        <dbReference type="Proteomes" id="UP000585609"/>
    </source>
</evidence>
<dbReference type="AlphaFoldDB" id="A0A6V8NS89"/>
<sequence>MAGIINNRKVAGSEIVKQYYDIACERTRLAYEGRLKIRPDKPVYEPTGNLSLARNPFISEGKEYSDCTNRGKIERLTTE</sequence>
<accession>A0A6V8NS89</accession>
<dbReference type="Proteomes" id="UP000574717">
    <property type="component" value="Unassembled WGS sequence"/>
</dbReference>
<name>A0A6V8NS89_9ACTN</name>
<comment type="caution">
    <text evidence="2">The sequence shown here is derived from an EMBL/GenBank/DDBJ whole genome shotgun (WGS) entry which is preliminary data.</text>
</comment>
<dbReference type="EMBL" id="BLRW01000027">
    <property type="protein sequence ID" value="GFP22883.1"/>
    <property type="molecule type" value="Genomic_DNA"/>
</dbReference>